<name>A0A4Y7Q152_9AGAM</name>
<dbReference type="PANTHER" id="PTHR11289">
    <property type="entry name" value="BREAST CANCER TYPE 2 SUSCEPTIBILITY PROTEIN BRCA2"/>
    <property type="match status" value="1"/>
</dbReference>
<feature type="region of interest" description="Disordered" evidence="1">
    <location>
        <begin position="418"/>
        <end position="501"/>
    </location>
</feature>
<feature type="compositionally biased region" description="Low complexity" evidence="1">
    <location>
        <begin position="362"/>
        <end position="375"/>
    </location>
</feature>
<feature type="domain" description="Breast cancer type 2 susceptibility protein helical" evidence="3">
    <location>
        <begin position="568"/>
        <end position="623"/>
    </location>
</feature>
<feature type="compositionally biased region" description="Basic and acidic residues" evidence="1">
    <location>
        <begin position="449"/>
        <end position="460"/>
    </location>
</feature>
<feature type="compositionally biased region" description="Polar residues" evidence="1">
    <location>
        <begin position="288"/>
        <end position="299"/>
    </location>
</feature>
<dbReference type="Gene3D" id="2.40.50.140">
    <property type="entry name" value="Nucleic acid-binding proteins"/>
    <property type="match status" value="3"/>
</dbReference>
<dbReference type="PANTHER" id="PTHR11289:SF0">
    <property type="entry name" value="BREAST CANCER TYPE 2 SUSCEPTIBILITY PROTEIN"/>
    <property type="match status" value="1"/>
</dbReference>
<evidence type="ECO:0008006" key="6">
    <source>
        <dbReference type="Google" id="ProtNLM"/>
    </source>
</evidence>
<protein>
    <recommendedName>
        <fullName evidence="6">BRCA2 OB1 domain-containing protein</fullName>
    </recommendedName>
</protein>
<keyword evidence="5" id="KW-1185">Reference proteome</keyword>
<feature type="compositionally biased region" description="Polar residues" evidence="1">
    <location>
        <begin position="376"/>
        <end position="386"/>
    </location>
</feature>
<dbReference type="InterPro" id="IPR015187">
    <property type="entry name" value="BRCA2_OB_1"/>
</dbReference>
<dbReference type="SUPFAM" id="SSF81872">
    <property type="entry name" value="BRCA2 helical domain"/>
    <property type="match status" value="1"/>
</dbReference>
<dbReference type="Pfam" id="PF09103">
    <property type="entry name" value="BRCA-2_OB1"/>
    <property type="match status" value="1"/>
</dbReference>
<reference evidence="4 5" key="1">
    <citation type="submission" date="2018-06" db="EMBL/GenBank/DDBJ databases">
        <title>A transcriptomic atlas of mushroom development highlights an independent origin of complex multicellularity.</title>
        <authorList>
            <consortium name="DOE Joint Genome Institute"/>
            <person name="Krizsan K."/>
            <person name="Almasi E."/>
            <person name="Merenyi Z."/>
            <person name="Sahu N."/>
            <person name="Viragh M."/>
            <person name="Koszo T."/>
            <person name="Mondo S."/>
            <person name="Kiss B."/>
            <person name="Balint B."/>
            <person name="Kues U."/>
            <person name="Barry K."/>
            <person name="Hegedus J.C."/>
            <person name="Henrissat B."/>
            <person name="Johnson J."/>
            <person name="Lipzen A."/>
            <person name="Ohm R."/>
            <person name="Nagy I."/>
            <person name="Pangilinan J."/>
            <person name="Yan J."/>
            <person name="Xiong Y."/>
            <person name="Grigoriev I.V."/>
            <person name="Hibbett D.S."/>
            <person name="Nagy L.G."/>
        </authorList>
    </citation>
    <scope>NUCLEOTIDE SEQUENCE [LARGE SCALE GENOMIC DNA]</scope>
    <source>
        <strain evidence="4 5">SZMC22713</strain>
    </source>
</reference>
<feature type="compositionally biased region" description="Polar residues" evidence="1">
    <location>
        <begin position="145"/>
        <end position="156"/>
    </location>
</feature>
<dbReference type="OrthoDB" id="21095at2759"/>
<feature type="compositionally biased region" description="Low complexity" evidence="1">
    <location>
        <begin position="471"/>
        <end position="490"/>
    </location>
</feature>
<dbReference type="CDD" id="cd04493">
    <property type="entry name" value="BRCA2DBD_OB1"/>
    <property type="match status" value="1"/>
</dbReference>
<dbReference type="Proteomes" id="UP000294933">
    <property type="component" value="Unassembled WGS sequence"/>
</dbReference>
<evidence type="ECO:0000256" key="1">
    <source>
        <dbReference type="SAM" id="MobiDB-lite"/>
    </source>
</evidence>
<feature type="region of interest" description="Disordered" evidence="1">
    <location>
        <begin position="288"/>
        <end position="404"/>
    </location>
</feature>
<evidence type="ECO:0000313" key="5">
    <source>
        <dbReference type="Proteomes" id="UP000294933"/>
    </source>
</evidence>
<feature type="compositionally biased region" description="Basic residues" evidence="1">
    <location>
        <begin position="324"/>
        <end position="333"/>
    </location>
</feature>
<evidence type="ECO:0000259" key="3">
    <source>
        <dbReference type="Pfam" id="PF09169"/>
    </source>
</evidence>
<sequence>MVYGGEPSNIASMTVLNNTVGSASTRKSMPPSSPGYDDQMDDLVGFDFEELDKIEYRLSQCSGTIEEKPLIASQVPGRGTPEKTSEQITDAALAKRKRLRAITMAIESRGTDGEAVATGTGDTALSAGKSVGIHAGSSCKPDTRTLPSFASTSSLHTGKPLVVNAEDEKELQRSPSPPSPPNRDYSDWFNPSQNDQTALPGFQRVSAVLAGSQSTDIPMASFVRGSAALHVDNFPAASHKSGALEPSKEALELARKKLEMWAAEPLAEELETPLIPLELPGFQTGSSRNVLGSLDNSLNAAPDSPSPAGPVRGFTQPSQSGHSHLSRSIKKNTFKSPLLIAPAKGPVYPRATPGPTVSSPLNPNRSRQNSYQNQNATPHPLSSTPTPMALSPKKLSSAGTSVPSTAFATPVKRSAAASGLGESSRLAQKPKFATPFKSGMKPGEQGRVNLEREQLVKTADEGMAGDGAKGDGTAASSTPRTRSSTDSASSNKKRTLKSSGLTPQRYDSFQLGCMGINVSELNQINVETALYYRFNTDSFITPSSSDNTSKTSPGPDEALEQLLERGCELATKEWVDNHWRLILWKLAGLACLEPQKEMKDDRRWCWEEVMRQFQYRYERELNRASHPPFKLITTRDAPAASPMVVCVSNIIWSDERMARDGTKYSVPELEVTDGWYRLRAIPDAALTRAIARGVIRIGRKMAVSGARLDSDRKEPEEVLRAYSSTRLVLTGNSTKLAPWHAKLGFQNGPYIATLASLTPDGGSIAVMKLRVLKVYPIAFLEFKEAGNGRKIKEGPRTEADEASVNAKWEDRREAAETKLRDELSKKWAEWEGYAERLERLAGPGFKANDDEGPPDDIEELFEELEGSSDAATYMKRLSREEAGWMAQYLRKKCDIDRALAGDEIEMELKSLCPPREVRNFRVVVVEDVDTQKKPADRKAQLTVWDVLNLSLTEGAKPGSFGEGQMFVVTNLMPSQPNAWMDGAGSEVYLATRRDTRWMRLR</sequence>
<dbReference type="InterPro" id="IPR012340">
    <property type="entry name" value="NA-bd_OB-fold"/>
</dbReference>
<dbReference type="InterPro" id="IPR015525">
    <property type="entry name" value="BRCA2"/>
</dbReference>
<accession>A0A4Y7Q152</accession>
<organism evidence="4 5">
    <name type="scientific">Rickenella mellea</name>
    <dbReference type="NCBI Taxonomy" id="50990"/>
    <lineage>
        <taxon>Eukaryota</taxon>
        <taxon>Fungi</taxon>
        <taxon>Dikarya</taxon>
        <taxon>Basidiomycota</taxon>
        <taxon>Agaricomycotina</taxon>
        <taxon>Agaricomycetes</taxon>
        <taxon>Hymenochaetales</taxon>
        <taxon>Rickenellaceae</taxon>
        <taxon>Rickenella</taxon>
    </lineage>
</organism>
<dbReference type="InterPro" id="IPR015252">
    <property type="entry name" value="BRCA2_hlx"/>
</dbReference>
<dbReference type="AlphaFoldDB" id="A0A4Y7Q152"/>
<dbReference type="Pfam" id="PF09169">
    <property type="entry name" value="BRCA-2_helical"/>
    <property type="match status" value="1"/>
</dbReference>
<dbReference type="InterPro" id="IPR036315">
    <property type="entry name" value="BRCA2_hlx_sf"/>
</dbReference>
<gene>
    <name evidence="4" type="ORF">BD410DRAFT_772047</name>
</gene>
<dbReference type="EMBL" id="ML170184">
    <property type="protein sequence ID" value="TDL20958.1"/>
    <property type="molecule type" value="Genomic_DNA"/>
</dbReference>
<feature type="domain" description="BRCA2 OB1" evidence="2">
    <location>
        <begin position="628"/>
        <end position="746"/>
    </location>
</feature>
<proteinExistence type="predicted"/>
<evidence type="ECO:0000313" key="4">
    <source>
        <dbReference type="EMBL" id="TDL20958.1"/>
    </source>
</evidence>
<feature type="region of interest" description="Disordered" evidence="1">
    <location>
        <begin position="134"/>
        <end position="197"/>
    </location>
</feature>
<dbReference type="GO" id="GO:0006355">
    <property type="term" value="P:regulation of DNA-templated transcription"/>
    <property type="evidence" value="ECO:0007669"/>
    <property type="project" value="TreeGrafter"/>
</dbReference>
<evidence type="ECO:0000259" key="2">
    <source>
        <dbReference type="Pfam" id="PF09103"/>
    </source>
</evidence>
<dbReference type="STRING" id="50990.A0A4Y7Q152"/>
<dbReference type="GO" id="GO:0000724">
    <property type="term" value="P:double-strand break repair via homologous recombination"/>
    <property type="evidence" value="ECO:0007669"/>
    <property type="project" value="InterPro"/>
</dbReference>
<dbReference type="VEuPathDB" id="FungiDB:BD410DRAFT_772047"/>
<dbReference type="SUPFAM" id="SSF50249">
    <property type="entry name" value="Nucleic acid-binding proteins"/>
    <property type="match status" value="2"/>
</dbReference>
<feature type="region of interest" description="Disordered" evidence="1">
    <location>
        <begin position="21"/>
        <end position="41"/>
    </location>
</feature>